<name>A0AAW0CSV6_9AGAR</name>
<evidence type="ECO:0008006" key="4">
    <source>
        <dbReference type="Google" id="ProtNLM"/>
    </source>
</evidence>
<accession>A0AAW0CSV6</accession>
<sequence length="296" mass="31886">MPALTSFTTTTSSARRTTEISRSSWRRSQQNTCNPTKRECATIARVVAQKRRIPLATKYNANSNLATTPTSPTRISLPRTLPRPVLGEVDASLLVEAYPDLAGIPAEYLRDRLPLSAPSMCAALKAAQTTASSSVLPKELQILMNDTVAAACPTHMLAVYNDAPIAFGTKRHVSLFPIHDIVLRAYCANLPAFAPSHPSTSSSHATLPVVPLRIPSPETFSLLHGYLYTQHSPSFLAALAPPCASASDLLQLATHASKIHGLWRNACALGVVDAQLYDIIESSWERTLAAMQSCSA</sequence>
<gene>
    <name evidence="2" type="ORF">R3P38DRAFT_2767869</name>
</gene>
<feature type="region of interest" description="Disordered" evidence="1">
    <location>
        <begin position="1"/>
        <end position="33"/>
    </location>
</feature>
<evidence type="ECO:0000313" key="3">
    <source>
        <dbReference type="Proteomes" id="UP001362999"/>
    </source>
</evidence>
<keyword evidence="3" id="KW-1185">Reference proteome</keyword>
<comment type="caution">
    <text evidence="2">The sequence shown here is derived from an EMBL/GenBank/DDBJ whole genome shotgun (WGS) entry which is preliminary data.</text>
</comment>
<organism evidence="2 3">
    <name type="scientific">Favolaschia claudopus</name>
    <dbReference type="NCBI Taxonomy" id="2862362"/>
    <lineage>
        <taxon>Eukaryota</taxon>
        <taxon>Fungi</taxon>
        <taxon>Dikarya</taxon>
        <taxon>Basidiomycota</taxon>
        <taxon>Agaricomycotina</taxon>
        <taxon>Agaricomycetes</taxon>
        <taxon>Agaricomycetidae</taxon>
        <taxon>Agaricales</taxon>
        <taxon>Marasmiineae</taxon>
        <taxon>Mycenaceae</taxon>
        <taxon>Favolaschia</taxon>
    </lineage>
</organism>
<dbReference type="EMBL" id="JAWWNJ010000013">
    <property type="protein sequence ID" value="KAK7042277.1"/>
    <property type="molecule type" value="Genomic_DNA"/>
</dbReference>
<evidence type="ECO:0000256" key="1">
    <source>
        <dbReference type="SAM" id="MobiDB-lite"/>
    </source>
</evidence>
<dbReference type="AlphaFoldDB" id="A0AAW0CSV6"/>
<evidence type="ECO:0000313" key="2">
    <source>
        <dbReference type="EMBL" id="KAK7042277.1"/>
    </source>
</evidence>
<protein>
    <recommendedName>
        <fullName evidence="4">BTB domain-containing protein</fullName>
    </recommendedName>
</protein>
<reference evidence="2 3" key="1">
    <citation type="journal article" date="2024" name="J Genomics">
        <title>Draft genome sequencing and assembly of Favolaschia claudopus CIRM-BRFM 2984 isolated from oak limbs.</title>
        <authorList>
            <person name="Navarro D."/>
            <person name="Drula E."/>
            <person name="Chaduli D."/>
            <person name="Cazenave R."/>
            <person name="Ahrendt S."/>
            <person name="Wang J."/>
            <person name="Lipzen A."/>
            <person name="Daum C."/>
            <person name="Barry K."/>
            <person name="Grigoriev I.V."/>
            <person name="Favel A."/>
            <person name="Rosso M.N."/>
            <person name="Martin F."/>
        </authorList>
    </citation>
    <scope>NUCLEOTIDE SEQUENCE [LARGE SCALE GENOMIC DNA]</scope>
    <source>
        <strain evidence="2 3">CIRM-BRFM 2984</strain>
    </source>
</reference>
<dbReference type="Proteomes" id="UP001362999">
    <property type="component" value="Unassembled WGS sequence"/>
</dbReference>
<proteinExistence type="predicted"/>
<feature type="compositionally biased region" description="Low complexity" evidence="1">
    <location>
        <begin position="1"/>
        <end position="23"/>
    </location>
</feature>